<evidence type="ECO:0000313" key="9">
    <source>
        <dbReference type="Proteomes" id="UP000824782"/>
    </source>
</evidence>
<dbReference type="PROSITE" id="PS00226">
    <property type="entry name" value="IF_ROD_1"/>
    <property type="match status" value="1"/>
</dbReference>
<feature type="domain" description="IF rod" evidence="7">
    <location>
        <begin position="174"/>
        <end position="485"/>
    </location>
</feature>
<evidence type="ECO:0000256" key="2">
    <source>
        <dbReference type="ARBA" id="ARBA00023054"/>
    </source>
</evidence>
<evidence type="ECO:0000256" key="4">
    <source>
        <dbReference type="RuleBase" id="RU000685"/>
    </source>
</evidence>
<dbReference type="FunFam" id="1.20.5.1160:FF:000001">
    <property type="entry name" value="Keratin type II"/>
    <property type="match status" value="1"/>
</dbReference>
<accession>A0AAV7CJQ0</accession>
<dbReference type="InterPro" id="IPR032444">
    <property type="entry name" value="Keratin_2_head"/>
</dbReference>
<feature type="region of interest" description="Disordered" evidence="6">
    <location>
        <begin position="1"/>
        <end position="49"/>
    </location>
</feature>
<dbReference type="Gene3D" id="1.20.5.1160">
    <property type="entry name" value="Vasodilator-stimulated phosphoprotein"/>
    <property type="match status" value="1"/>
</dbReference>
<dbReference type="FunFam" id="1.20.5.170:FF:000004">
    <property type="entry name" value="Keratin, type II cytoskeletal 5"/>
    <property type="match status" value="1"/>
</dbReference>
<dbReference type="Pfam" id="PF16208">
    <property type="entry name" value="Keratin_2_head"/>
    <property type="match status" value="1"/>
</dbReference>
<dbReference type="AlphaFoldDB" id="A0AAV7CJQ0"/>
<feature type="compositionally biased region" description="Low complexity" evidence="6">
    <location>
        <begin position="16"/>
        <end position="40"/>
    </location>
</feature>
<comment type="caution">
    <text evidence="8">The sequence shown here is derived from an EMBL/GenBank/DDBJ whole genome shotgun (WGS) entry which is preliminary data.</text>
</comment>
<feature type="region of interest" description="Disordered" evidence="6">
    <location>
        <begin position="578"/>
        <end position="616"/>
    </location>
</feature>
<keyword evidence="9" id="KW-1185">Reference proteome</keyword>
<reference evidence="8" key="1">
    <citation type="thesis" date="2020" institute="ProQuest LLC" country="789 East Eisenhower Parkway, Ann Arbor, MI, USA">
        <title>Comparative Genomics and Chromosome Evolution.</title>
        <authorList>
            <person name="Mudd A.B."/>
        </authorList>
    </citation>
    <scope>NUCLEOTIDE SEQUENCE</scope>
    <source>
        <strain evidence="8">237g6f4</strain>
        <tissue evidence="8">Blood</tissue>
    </source>
</reference>
<dbReference type="PRINTS" id="PR01276">
    <property type="entry name" value="TYPE2KERATIN"/>
</dbReference>
<name>A0AAV7CJQ0_ENGPU</name>
<feature type="coiled-coil region" evidence="5">
    <location>
        <begin position="227"/>
        <end position="275"/>
    </location>
</feature>
<keyword evidence="2 5" id="KW-0175">Coiled coil</keyword>
<dbReference type="GO" id="GO:0030280">
    <property type="term" value="F:structural constituent of skin epidermis"/>
    <property type="evidence" value="ECO:0007669"/>
    <property type="project" value="TreeGrafter"/>
</dbReference>
<evidence type="ECO:0000259" key="7">
    <source>
        <dbReference type="PROSITE" id="PS51842"/>
    </source>
</evidence>
<evidence type="ECO:0000256" key="6">
    <source>
        <dbReference type="SAM" id="MobiDB-lite"/>
    </source>
</evidence>
<keyword evidence="1 4" id="KW-0403">Intermediate filament</keyword>
<dbReference type="PANTHER" id="PTHR45616">
    <property type="entry name" value="GATA-TYPE DOMAIN-CONTAINING PROTEIN"/>
    <property type="match status" value="1"/>
</dbReference>
<dbReference type="FunFam" id="1.20.5.500:FF:000001">
    <property type="entry name" value="Type II keratin 23"/>
    <property type="match status" value="1"/>
</dbReference>
<dbReference type="SUPFAM" id="SSF64593">
    <property type="entry name" value="Intermediate filament protein, coiled coil region"/>
    <property type="match status" value="3"/>
</dbReference>
<dbReference type="Gene3D" id="1.20.5.170">
    <property type="match status" value="1"/>
</dbReference>
<evidence type="ECO:0000313" key="8">
    <source>
        <dbReference type="EMBL" id="KAG8585228.1"/>
    </source>
</evidence>
<dbReference type="InterPro" id="IPR018039">
    <property type="entry name" value="IF_conserved"/>
</dbReference>
<dbReference type="PROSITE" id="PS51842">
    <property type="entry name" value="IF_ROD_2"/>
    <property type="match status" value="1"/>
</dbReference>
<comment type="similarity">
    <text evidence="3 4">Belongs to the intermediate filament family.</text>
</comment>
<dbReference type="InterPro" id="IPR003054">
    <property type="entry name" value="Keratin_II"/>
</dbReference>
<dbReference type="Gene3D" id="1.20.5.500">
    <property type="entry name" value="Single helix bin"/>
    <property type="match status" value="1"/>
</dbReference>
<evidence type="ECO:0000256" key="3">
    <source>
        <dbReference type="ARBA" id="ARBA00061646"/>
    </source>
</evidence>
<dbReference type="GO" id="GO:0031424">
    <property type="term" value="P:keratinization"/>
    <property type="evidence" value="ECO:0007669"/>
    <property type="project" value="TreeGrafter"/>
</dbReference>
<dbReference type="Pfam" id="PF00038">
    <property type="entry name" value="Filament"/>
    <property type="match status" value="1"/>
</dbReference>
<dbReference type="GO" id="GO:0045109">
    <property type="term" value="P:intermediate filament organization"/>
    <property type="evidence" value="ECO:0007669"/>
    <property type="project" value="TreeGrafter"/>
</dbReference>
<dbReference type="GO" id="GO:0045095">
    <property type="term" value="C:keratin filament"/>
    <property type="evidence" value="ECO:0007669"/>
    <property type="project" value="InterPro"/>
</dbReference>
<protein>
    <recommendedName>
        <fullName evidence="7">IF rod domain-containing protein</fullName>
    </recommendedName>
</protein>
<proteinExistence type="inferred from homology"/>
<feature type="coiled-coil region" evidence="5">
    <location>
        <begin position="383"/>
        <end position="456"/>
    </location>
</feature>
<organism evidence="8 9">
    <name type="scientific">Engystomops pustulosus</name>
    <name type="common">Tungara frog</name>
    <name type="synonym">Physalaemus pustulosus</name>
    <dbReference type="NCBI Taxonomy" id="76066"/>
    <lineage>
        <taxon>Eukaryota</taxon>
        <taxon>Metazoa</taxon>
        <taxon>Chordata</taxon>
        <taxon>Craniata</taxon>
        <taxon>Vertebrata</taxon>
        <taxon>Euteleostomi</taxon>
        <taxon>Amphibia</taxon>
        <taxon>Batrachia</taxon>
        <taxon>Anura</taxon>
        <taxon>Neobatrachia</taxon>
        <taxon>Hyloidea</taxon>
        <taxon>Leptodactylidae</taxon>
        <taxon>Leiuperinae</taxon>
        <taxon>Engystomops</taxon>
    </lineage>
</organism>
<dbReference type="Proteomes" id="UP000824782">
    <property type="component" value="Unassembled WGS sequence"/>
</dbReference>
<dbReference type="PANTHER" id="PTHR45616:SF12">
    <property type="entry name" value="KERATIN, TYPE II CUTICULAR HB2"/>
    <property type="match status" value="1"/>
</dbReference>
<feature type="compositionally biased region" description="Polar residues" evidence="6">
    <location>
        <begin position="1"/>
        <end position="15"/>
    </location>
</feature>
<gene>
    <name evidence="8" type="ORF">GDO81_004931</name>
</gene>
<sequence length="616" mass="64646">MAHQTGRCSTSYRNFSSSSMPRNVSRSTMSSSRSIGGSRMQPGYSSRSAYGGGTRKISVAGFNSGMGGYGGAGMGGGFGGGMGSGYGAAGAGFGRPGLGGAGFGGAGFGGAGFGGSGFGGAGFGGAGFGGAGFGGPGFGPGGHGSITNVTVNQSLLTPLNLEIDPNIQRVRKQEKEQIMTLNNKFATFIDKVRFLEQQNKILETKWTLLQEHKTTKRNLEPLFDSYINNLKKQLASYESEKSRLEGERNQMQDLLEDCKRKYEDELNKRTAAENQFVVLKKDVDTAYMGKTDLQAKVEALTDEINFTRTIYEMEIDDLQSRISDTSVIVSMDNCRDLHMDDVIAEVKAQYEEIAQKSRAEAESWYQTKYDELQTTAGKHGDDLRITKNQISDINRTVNRLKVEIETAKAQRDKLESSIAEAEDRGQMAVKDAKKKLADLEEALQKAKYDMAHQQKEYQVLMNVKLGLDLEIATYRKLLEGEECRISGEGAGPVKISVISSTVGGSLGSGGGFYNGGMSSGGASSGVGFSGGMSSGGASSGAGFSGGMSSGGASSGAGFSGGMSSGGASSGAGFSGGNHFSSGSGNINRGHSSGSGYNSGSISTMTTTRSTSSSCRR</sequence>
<dbReference type="GO" id="GO:0005615">
    <property type="term" value="C:extracellular space"/>
    <property type="evidence" value="ECO:0007669"/>
    <property type="project" value="TreeGrafter"/>
</dbReference>
<dbReference type="EMBL" id="WNYA01000002">
    <property type="protein sequence ID" value="KAG8585228.1"/>
    <property type="molecule type" value="Genomic_DNA"/>
</dbReference>
<dbReference type="SMART" id="SM01391">
    <property type="entry name" value="Filament"/>
    <property type="match status" value="1"/>
</dbReference>
<dbReference type="InterPro" id="IPR039008">
    <property type="entry name" value="IF_rod_dom"/>
</dbReference>
<evidence type="ECO:0000256" key="1">
    <source>
        <dbReference type="ARBA" id="ARBA00022754"/>
    </source>
</evidence>
<evidence type="ECO:0000256" key="5">
    <source>
        <dbReference type="SAM" id="Coils"/>
    </source>
</evidence>